<dbReference type="EMBL" id="PFOD01000053">
    <property type="protein sequence ID" value="PIZ65297.1"/>
    <property type="molecule type" value="Genomic_DNA"/>
</dbReference>
<dbReference type="AlphaFoldDB" id="A0A2M7U3Y0"/>
<evidence type="ECO:0008006" key="6">
    <source>
        <dbReference type="Google" id="ProtNLM"/>
    </source>
</evidence>
<dbReference type="Pfam" id="PF19077">
    <property type="entry name" value="Big_13"/>
    <property type="match status" value="1"/>
</dbReference>
<evidence type="ECO:0000256" key="1">
    <source>
        <dbReference type="SAM" id="Phobius"/>
    </source>
</evidence>
<dbReference type="InterPro" id="IPR015914">
    <property type="entry name" value="PAPs_N"/>
</dbReference>
<evidence type="ECO:0000313" key="5">
    <source>
        <dbReference type="Proteomes" id="UP000230027"/>
    </source>
</evidence>
<dbReference type="GO" id="GO:0046872">
    <property type="term" value="F:metal ion binding"/>
    <property type="evidence" value="ECO:0007669"/>
    <property type="project" value="InterPro"/>
</dbReference>
<evidence type="ECO:0000259" key="2">
    <source>
        <dbReference type="Pfam" id="PF16656"/>
    </source>
</evidence>
<gene>
    <name evidence="4" type="ORF">COY14_02650</name>
</gene>
<feature type="transmembrane region" description="Helical" evidence="1">
    <location>
        <begin position="414"/>
        <end position="434"/>
    </location>
</feature>
<sequence>MYSDLYIKHRFQNKNLIAVVSAVILFVIVFFVAVQDSSPTRASKLNILEHQIVNISPHEFGVLWQLDEADSGWLIYGKTRNKMNEIIFDERDKATSKSKRKYHFASITNLEPGTKYFYRIISNNEVVESAGEDVYSVTTLPRETVPSRRSPIYGKVVFSNNDPAANVFSRLIIGNTYSHITLTSKTGEWLIPPQYIVREGTNTLYSIEDNIPVTLQFFDDDFSSTVRTTFDRSRPLPQQIMLGSNYIFVDEGTDALSVEDSVKNRSTTPRFNVDLRYPKENSVIPGQTPLIKGIGVPGSVVSVSINTTPVFSGRSTIGADGDWSVVVKKPFNPGTYTISMQTTDRNGQIVTITRNFTLIKSGEQVLGDSTTATPSATIVPSVTVIIQTPAPTGVISSAPIQTITPAPPVSGVDVSPFLLAGFGLITIAVGVLLLL</sequence>
<comment type="caution">
    <text evidence="4">The sequence shown here is derived from an EMBL/GenBank/DDBJ whole genome shotgun (WGS) entry which is preliminary data.</text>
</comment>
<evidence type="ECO:0000259" key="3">
    <source>
        <dbReference type="Pfam" id="PF19077"/>
    </source>
</evidence>
<proteinExistence type="predicted"/>
<keyword evidence="1" id="KW-1133">Transmembrane helix</keyword>
<protein>
    <recommendedName>
        <fullName evidence="6">Fibronectin type-III domain-containing protein</fullName>
    </recommendedName>
</protein>
<dbReference type="Proteomes" id="UP000230027">
    <property type="component" value="Unassembled WGS sequence"/>
</dbReference>
<accession>A0A2M7U3Y0</accession>
<dbReference type="InterPro" id="IPR013783">
    <property type="entry name" value="Ig-like_fold"/>
</dbReference>
<dbReference type="GO" id="GO:0003993">
    <property type="term" value="F:acid phosphatase activity"/>
    <property type="evidence" value="ECO:0007669"/>
    <property type="project" value="InterPro"/>
</dbReference>
<name>A0A2M7U3Y0_9BACT</name>
<feature type="domain" description="Bacterial Ig-like" evidence="3">
    <location>
        <begin position="280"/>
        <end position="353"/>
    </location>
</feature>
<dbReference type="Gene3D" id="2.60.40.380">
    <property type="entry name" value="Purple acid phosphatase-like, N-terminal"/>
    <property type="match status" value="1"/>
</dbReference>
<keyword evidence="1" id="KW-0812">Transmembrane</keyword>
<reference evidence="5" key="1">
    <citation type="submission" date="2017-09" db="EMBL/GenBank/DDBJ databases">
        <title>Depth-based differentiation of microbial function through sediment-hosted aquifers and enrichment of novel symbionts in the deep terrestrial subsurface.</title>
        <authorList>
            <person name="Probst A.J."/>
            <person name="Ladd B."/>
            <person name="Jarett J.K."/>
            <person name="Geller-Mcgrath D.E."/>
            <person name="Sieber C.M.K."/>
            <person name="Emerson J.B."/>
            <person name="Anantharaman K."/>
            <person name="Thomas B.C."/>
            <person name="Malmstrom R."/>
            <person name="Stieglmeier M."/>
            <person name="Klingl A."/>
            <person name="Woyke T."/>
            <person name="Ryan C.M."/>
            <person name="Banfield J.F."/>
        </authorList>
    </citation>
    <scope>NUCLEOTIDE SEQUENCE [LARGE SCALE GENOMIC DNA]</scope>
</reference>
<dbReference type="Gene3D" id="2.60.40.10">
    <property type="entry name" value="Immunoglobulins"/>
    <property type="match status" value="1"/>
</dbReference>
<dbReference type="Pfam" id="PF16656">
    <property type="entry name" value="Pur_ac_phosph_N"/>
    <property type="match status" value="1"/>
</dbReference>
<feature type="domain" description="Purple acid phosphatase N-terminal" evidence="2">
    <location>
        <begin position="54"/>
        <end position="139"/>
    </location>
</feature>
<dbReference type="SUPFAM" id="SSF49363">
    <property type="entry name" value="Purple acid phosphatase, N-terminal domain"/>
    <property type="match status" value="1"/>
</dbReference>
<feature type="transmembrane region" description="Helical" evidence="1">
    <location>
        <begin position="16"/>
        <end position="34"/>
    </location>
</feature>
<dbReference type="InterPro" id="IPR044016">
    <property type="entry name" value="Big_13"/>
</dbReference>
<evidence type="ECO:0000313" key="4">
    <source>
        <dbReference type="EMBL" id="PIZ65297.1"/>
    </source>
</evidence>
<keyword evidence="1" id="KW-0472">Membrane</keyword>
<dbReference type="InterPro" id="IPR008963">
    <property type="entry name" value="Purple_acid_Pase-like_N"/>
</dbReference>
<organism evidence="4 5">
    <name type="scientific">Candidatus Roizmanbacteria bacterium CG_4_10_14_0_2_um_filter_36_9</name>
    <dbReference type="NCBI Taxonomy" id="1974823"/>
    <lineage>
        <taxon>Bacteria</taxon>
        <taxon>Candidatus Roizmaniibacteriota</taxon>
    </lineage>
</organism>